<reference evidence="5" key="2">
    <citation type="submission" date="2020-09" db="EMBL/GenBank/DDBJ databases">
        <authorList>
            <person name="Sun Q."/>
            <person name="Zhou Y."/>
        </authorList>
    </citation>
    <scope>NUCLEOTIDE SEQUENCE</scope>
    <source>
        <strain evidence="5">CGMCC 1.12754</strain>
    </source>
</reference>
<evidence type="ECO:0000256" key="3">
    <source>
        <dbReference type="ARBA" id="ARBA00023163"/>
    </source>
</evidence>
<dbReference type="Gene3D" id="1.10.10.10">
    <property type="entry name" value="Winged helix-like DNA-binding domain superfamily/Winged helix DNA-binding domain"/>
    <property type="match status" value="1"/>
</dbReference>
<dbReference type="Pfam" id="PF13404">
    <property type="entry name" value="HTH_AsnC-type"/>
    <property type="match status" value="1"/>
</dbReference>
<evidence type="ECO:0000256" key="1">
    <source>
        <dbReference type="ARBA" id="ARBA00023015"/>
    </source>
</evidence>
<dbReference type="RefSeq" id="WP_188454280.1">
    <property type="nucleotide sequence ID" value="NZ_BMFR01000002.1"/>
</dbReference>
<evidence type="ECO:0000313" key="6">
    <source>
        <dbReference type="Proteomes" id="UP000622860"/>
    </source>
</evidence>
<comment type="caution">
    <text evidence="5">The sequence shown here is derived from an EMBL/GenBank/DDBJ whole genome shotgun (WGS) entry which is preliminary data.</text>
</comment>
<dbReference type="PANTHER" id="PTHR30154">
    <property type="entry name" value="LEUCINE-RESPONSIVE REGULATORY PROTEIN"/>
    <property type="match status" value="1"/>
</dbReference>
<keyword evidence="1" id="KW-0805">Transcription regulation</keyword>
<dbReference type="GO" id="GO:0043200">
    <property type="term" value="P:response to amino acid"/>
    <property type="evidence" value="ECO:0007669"/>
    <property type="project" value="TreeGrafter"/>
</dbReference>
<dbReference type="EMBL" id="BMFR01000002">
    <property type="protein sequence ID" value="GGG68498.1"/>
    <property type="molecule type" value="Genomic_DNA"/>
</dbReference>
<dbReference type="InterPro" id="IPR019888">
    <property type="entry name" value="Tscrpt_reg_AsnC-like"/>
</dbReference>
<dbReference type="InterPro" id="IPR036388">
    <property type="entry name" value="WH-like_DNA-bd_sf"/>
</dbReference>
<dbReference type="AlphaFoldDB" id="A0A917H5U0"/>
<dbReference type="PRINTS" id="PR00033">
    <property type="entry name" value="HTHASNC"/>
</dbReference>
<keyword evidence="6" id="KW-1185">Reference proteome</keyword>
<dbReference type="InterPro" id="IPR000485">
    <property type="entry name" value="AsnC-type_HTH_dom"/>
</dbReference>
<dbReference type="InterPro" id="IPR011008">
    <property type="entry name" value="Dimeric_a/b-barrel"/>
</dbReference>
<dbReference type="InterPro" id="IPR036390">
    <property type="entry name" value="WH_DNA-bd_sf"/>
</dbReference>
<dbReference type="SMART" id="SM00344">
    <property type="entry name" value="HTH_ASNC"/>
    <property type="match status" value="1"/>
</dbReference>
<proteinExistence type="predicted"/>
<dbReference type="PROSITE" id="PS50956">
    <property type="entry name" value="HTH_ASNC_2"/>
    <property type="match status" value="1"/>
</dbReference>
<dbReference type="PANTHER" id="PTHR30154:SF34">
    <property type="entry name" value="TRANSCRIPTIONAL REGULATOR AZLB"/>
    <property type="match status" value="1"/>
</dbReference>
<dbReference type="Pfam" id="PF01037">
    <property type="entry name" value="AsnC_trans_reg"/>
    <property type="match status" value="1"/>
</dbReference>
<accession>A0A917H5U0</accession>
<dbReference type="InterPro" id="IPR019887">
    <property type="entry name" value="Tscrpt_reg_AsnC/Lrp_C"/>
</dbReference>
<evidence type="ECO:0000313" key="5">
    <source>
        <dbReference type="EMBL" id="GGG68498.1"/>
    </source>
</evidence>
<reference evidence="5" key="1">
    <citation type="journal article" date="2014" name="Int. J. Syst. Evol. Microbiol.">
        <title>Complete genome sequence of Corynebacterium casei LMG S-19264T (=DSM 44701T), isolated from a smear-ripened cheese.</title>
        <authorList>
            <consortium name="US DOE Joint Genome Institute (JGI-PGF)"/>
            <person name="Walter F."/>
            <person name="Albersmeier A."/>
            <person name="Kalinowski J."/>
            <person name="Ruckert C."/>
        </authorList>
    </citation>
    <scope>NUCLEOTIDE SEQUENCE</scope>
    <source>
        <strain evidence="5">CGMCC 1.12754</strain>
    </source>
</reference>
<dbReference type="SUPFAM" id="SSF46785">
    <property type="entry name" value="Winged helix' DNA-binding domain"/>
    <property type="match status" value="1"/>
</dbReference>
<dbReference type="GO" id="GO:0005829">
    <property type="term" value="C:cytosol"/>
    <property type="evidence" value="ECO:0007669"/>
    <property type="project" value="TreeGrafter"/>
</dbReference>
<feature type="domain" description="HTH asnC-type" evidence="4">
    <location>
        <begin position="5"/>
        <end position="65"/>
    </location>
</feature>
<keyword evidence="2" id="KW-0238">DNA-binding</keyword>
<dbReference type="GO" id="GO:0043565">
    <property type="term" value="F:sequence-specific DNA binding"/>
    <property type="evidence" value="ECO:0007669"/>
    <property type="project" value="InterPro"/>
</dbReference>
<evidence type="ECO:0000256" key="2">
    <source>
        <dbReference type="ARBA" id="ARBA00023125"/>
    </source>
</evidence>
<gene>
    <name evidence="5" type="ORF">GCM10011398_10460</name>
</gene>
<organism evidence="5 6">
    <name type="scientific">Virgibacillus oceani</name>
    <dbReference type="NCBI Taxonomy" id="1479511"/>
    <lineage>
        <taxon>Bacteria</taxon>
        <taxon>Bacillati</taxon>
        <taxon>Bacillota</taxon>
        <taxon>Bacilli</taxon>
        <taxon>Bacillales</taxon>
        <taxon>Bacillaceae</taxon>
        <taxon>Virgibacillus</taxon>
    </lineage>
</organism>
<keyword evidence="3" id="KW-0804">Transcription</keyword>
<name>A0A917H5U0_9BACI</name>
<protein>
    <recommendedName>
        <fullName evidence="4">HTH asnC-type domain-containing protein</fullName>
    </recommendedName>
</protein>
<evidence type="ECO:0000259" key="4">
    <source>
        <dbReference type="PROSITE" id="PS50956"/>
    </source>
</evidence>
<sequence>MNYKIDELDRGIIKLLSNDGRMSFTELAARLNVTEKTIRLRYKSLLDKEILDVVGVVNPIALGLKAGAIIQLKVKSKSISTVIEKLRNLKLIRYITLTTGEYPILVQITVEDQDQITKVLHDINQMEEVTGVNTIVQLEVYKNTFDYLL</sequence>
<dbReference type="SUPFAM" id="SSF54909">
    <property type="entry name" value="Dimeric alpha+beta barrel"/>
    <property type="match status" value="1"/>
</dbReference>
<dbReference type="Gene3D" id="3.30.70.920">
    <property type="match status" value="1"/>
</dbReference>
<dbReference type="Proteomes" id="UP000622860">
    <property type="component" value="Unassembled WGS sequence"/>
</dbReference>